<dbReference type="HOGENOM" id="CLU_060027_1_0_1"/>
<dbReference type="EnsemblPlants" id="OBART11G04090.1">
    <property type="protein sequence ID" value="OBART11G04090.1"/>
    <property type="gene ID" value="OBART11G04090"/>
</dbReference>
<comment type="similarity">
    <text evidence="5">Belongs to the ROH1 family.</text>
</comment>
<reference evidence="7" key="2">
    <citation type="submission" date="2015-03" db="UniProtKB">
        <authorList>
            <consortium name="EnsemblPlants"/>
        </authorList>
    </citation>
    <scope>IDENTIFICATION</scope>
</reference>
<feature type="region of interest" description="Disordered" evidence="6">
    <location>
        <begin position="1"/>
        <end position="25"/>
    </location>
</feature>
<reference evidence="7" key="1">
    <citation type="journal article" date="2009" name="Rice">
        <title>De Novo Next Generation Sequencing of Plant Genomes.</title>
        <authorList>
            <person name="Rounsley S."/>
            <person name="Marri P.R."/>
            <person name="Yu Y."/>
            <person name="He R."/>
            <person name="Sisneros N."/>
            <person name="Goicoechea J.L."/>
            <person name="Lee S.J."/>
            <person name="Angelova A."/>
            <person name="Kudrna D."/>
            <person name="Luo M."/>
            <person name="Affourtit J."/>
            <person name="Desany B."/>
            <person name="Knight J."/>
            <person name="Niazi F."/>
            <person name="Egholm M."/>
            <person name="Wing R.A."/>
        </authorList>
    </citation>
    <scope>NUCLEOTIDE SEQUENCE [LARGE SCALE GENOMIC DNA]</scope>
    <source>
        <strain evidence="7">cv. IRGC 105608</strain>
    </source>
</reference>
<comment type="subcellular location">
    <subcellularLocation>
        <location evidence="1">Membrane</location>
        <topology evidence="1">Single-pass membrane protein</topology>
    </subcellularLocation>
</comment>
<dbReference type="AlphaFoldDB" id="A0A0D3HIL4"/>
<protein>
    <submittedName>
        <fullName evidence="7">Uncharacterized protein</fullName>
    </submittedName>
</protein>
<keyword evidence="8" id="KW-1185">Reference proteome</keyword>
<feature type="compositionally biased region" description="Low complexity" evidence="6">
    <location>
        <begin position="8"/>
        <end position="25"/>
    </location>
</feature>
<keyword evidence="2" id="KW-0812">Transmembrane</keyword>
<organism evidence="7">
    <name type="scientific">Oryza barthii</name>
    <dbReference type="NCBI Taxonomy" id="65489"/>
    <lineage>
        <taxon>Eukaryota</taxon>
        <taxon>Viridiplantae</taxon>
        <taxon>Streptophyta</taxon>
        <taxon>Embryophyta</taxon>
        <taxon>Tracheophyta</taxon>
        <taxon>Spermatophyta</taxon>
        <taxon>Magnoliopsida</taxon>
        <taxon>Liliopsida</taxon>
        <taxon>Poales</taxon>
        <taxon>Poaceae</taxon>
        <taxon>BOP clade</taxon>
        <taxon>Oryzoideae</taxon>
        <taxon>Oryzeae</taxon>
        <taxon>Oryzinae</taxon>
        <taxon>Oryza</taxon>
    </lineage>
</organism>
<dbReference type="GO" id="GO:0016020">
    <property type="term" value="C:membrane"/>
    <property type="evidence" value="ECO:0007669"/>
    <property type="project" value="UniProtKB-SubCell"/>
</dbReference>
<keyword evidence="3" id="KW-1133">Transmembrane helix</keyword>
<evidence type="ECO:0000256" key="6">
    <source>
        <dbReference type="SAM" id="MobiDB-lite"/>
    </source>
</evidence>
<dbReference type="Gramene" id="OBART11G04090.1">
    <property type="protein sequence ID" value="OBART11G04090.1"/>
    <property type="gene ID" value="OBART11G04090"/>
</dbReference>
<dbReference type="PANTHER" id="PTHR31509">
    <property type="entry name" value="BPS1-LIKE PROTEIN"/>
    <property type="match status" value="1"/>
</dbReference>
<dbReference type="Pfam" id="PF05633">
    <property type="entry name" value="ROH1-like"/>
    <property type="match status" value="1"/>
</dbReference>
<keyword evidence="4" id="KW-0472">Membrane</keyword>
<dbReference type="PaxDb" id="65489-OBART11G04090.1"/>
<evidence type="ECO:0000313" key="7">
    <source>
        <dbReference type="EnsemblPlants" id="OBART11G04090.1"/>
    </source>
</evidence>
<accession>A0A0D3HIL4</accession>
<sequence length="180" mass="19478">MPATDYQGSSSTHSHPSPFSSFGRSLLSLRRDSPAAAAGASPAMASGEEADLEAFQRHAHHLPAAPPRAAFPWAPPLLALQERLTEEGKRKDRRNSCGLLKEIHALEKCTQRLAEAIDAAPVPLSGEREAEVREAAAELAAVCAAMRAGLEPLERQVREVFHRIVRSRMEGLDSPMLNAD</sequence>
<evidence type="ECO:0000313" key="8">
    <source>
        <dbReference type="Proteomes" id="UP000026960"/>
    </source>
</evidence>
<name>A0A0D3HIL4_9ORYZ</name>
<proteinExistence type="inferred from homology"/>
<dbReference type="Proteomes" id="UP000026960">
    <property type="component" value="Chromosome 11"/>
</dbReference>
<evidence type="ECO:0000256" key="1">
    <source>
        <dbReference type="ARBA" id="ARBA00004167"/>
    </source>
</evidence>
<evidence type="ECO:0000256" key="4">
    <source>
        <dbReference type="ARBA" id="ARBA00023136"/>
    </source>
</evidence>
<dbReference type="InterPro" id="IPR008511">
    <property type="entry name" value="ROH1-like"/>
</dbReference>
<evidence type="ECO:0000256" key="3">
    <source>
        <dbReference type="ARBA" id="ARBA00022989"/>
    </source>
</evidence>
<evidence type="ECO:0000256" key="5">
    <source>
        <dbReference type="ARBA" id="ARBA00035114"/>
    </source>
</evidence>
<dbReference type="STRING" id="65489.A0A0D3HIL4"/>
<dbReference type="eggNOG" id="ENOG502QQUT">
    <property type="taxonomic scope" value="Eukaryota"/>
</dbReference>
<evidence type="ECO:0000256" key="2">
    <source>
        <dbReference type="ARBA" id="ARBA00022692"/>
    </source>
</evidence>